<sequence length="100" mass="10782">MTLIPQSIQKPFRRFEIGVGLISVAAGLWWLVQFGVWLNGALPELDAGVVGEGAIRLAQSIYLLGFGVNLLRRGYISLLFWMIALGVLASVPVMSGPVGQ</sequence>
<dbReference type="RefSeq" id="WP_012972321.1">
    <property type="nucleotide sequence ID" value="NC_013852.1"/>
</dbReference>
<dbReference type="EMBL" id="CP001897">
    <property type="protein sequence ID" value="ADC64057.1"/>
    <property type="molecule type" value="Genomic_DNA"/>
</dbReference>
<keyword evidence="3" id="KW-1185">Reference proteome</keyword>
<protein>
    <submittedName>
        <fullName evidence="2">Uncharacterized protein</fullName>
    </submittedName>
</protein>
<evidence type="ECO:0000256" key="1">
    <source>
        <dbReference type="SAM" id="Phobius"/>
    </source>
</evidence>
<keyword evidence="2" id="KW-0614">Plasmid</keyword>
<keyword evidence="1" id="KW-0472">Membrane</keyword>
<dbReference type="HOGENOM" id="CLU_2299767_0_0_6"/>
<evidence type="ECO:0000313" key="3">
    <source>
        <dbReference type="Proteomes" id="UP000001441"/>
    </source>
</evidence>
<dbReference type="KEGG" id="alv:Alvin_3159"/>
<dbReference type="AlphaFoldDB" id="D3RW45"/>
<name>D3RW45_ALLVD</name>
<feature type="transmembrane region" description="Helical" evidence="1">
    <location>
        <begin position="78"/>
        <end position="98"/>
    </location>
</feature>
<geneLocation type="plasmid" evidence="2 3">
    <name>pALVIN01</name>
</geneLocation>
<organism evidence="2 3">
    <name type="scientific">Allochromatium vinosum (strain ATCC 17899 / DSM 180 / NBRC 103801 / NCIMB 10441 / D)</name>
    <name type="common">Chromatium vinosum</name>
    <dbReference type="NCBI Taxonomy" id="572477"/>
    <lineage>
        <taxon>Bacteria</taxon>
        <taxon>Pseudomonadati</taxon>
        <taxon>Pseudomonadota</taxon>
        <taxon>Gammaproteobacteria</taxon>
        <taxon>Chromatiales</taxon>
        <taxon>Chromatiaceae</taxon>
        <taxon>Allochromatium</taxon>
    </lineage>
</organism>
<keyword evidence="1" id="KW-1133">Transmembrane helix</keyword>
<keyword evidence="1" id="KW-0812">Transmembrane</keyword>
<dbReference type="OrthoDB" id="9847157at2"/>
<reference evidence="2 3" key="1">
    <citation type="journal article" date="2011" name="Stand. Genomic Sci.">
        <title>Complete genome sequence of Allochromatium vinosum DSM 180(T).</title>
        <authorList>
            <person name="Weissgerber T."/>
            <person name="Zigann R."/>
            <person name="Bruce D."/>
            <person name="Chang Y.J."/>
            <person name="Detter J.C."/>
            <person name="Han C."/>
            <person name="Hauser L."/>
            <person name="Jeffries C.D."/>
            <person name="Land M."/>
            <person name="Munk A.C."/>
            <person name="Tapia R."/>
            <person name="Dahl C."/>
        </authorList>
    </citation>
    <scope>NUCLEOTIDE SEQUENCE [LARGE SCALE GENOMIC DNA]</scope>
    <source>
        <strain evidence="3">ATCC 17899 / DSM 180 / NBRC 103801 / NCIMB 10441 / D</strain>
        <plasmid evidence="3">Plasmid pALVIN01</plasmid>
    </source>
</reference>
<gene>
    <name evidence="2" type="ordered locus">Alvin_3159</name>
</gene>
<proteinExistence type="predicted"/>
<feature type="transmembrane region" description="Helical" evidence="1">
    <location>
        <begin position="12"/>
        <end position="33"/>
    </location>
</feature>
<dbReference type="Proteomes" id="UP000001441">
    <property type="component" value="Plasmid pALVIN01"/>
</dbReference>
<feature type="transmembrane region" description="Helical" evidence="1">
    <location>
        <begin position="53"/>
        <end position="71"/>
    </location>
</feature>
<evidence type="ECO:0000313" key="2">
    <source>
        <dbReference type="EMBL" id="ADC64057.1"/>
    </source>
</evidence>
<accession>D3RW45</accession>